<dbReference type="AlphaFoldDB" id="A0A3L8E761"/>
<comment type="caution">
    <text evidence="2">The sequence shown here is derived from an EMBL/GenBank/DDBJ whole genome shotgun (WGS) entry which is preliminary data.</text>
</comment>
<dbReference type="InterPro" id="IPR036352">
    <property type="entry name" value="Semap_dom_sf"/>
</dbReference>
<name>A0A3L8E761_OOCBI</name>
<dbReference type="Gene3D" id="2.130.10.10">
    <property type="entry name" value="YVTN repeat-like/Quinoprotein amine dehydrogenase"/>
    <property type="match status" value="1"/>
</dbReference>
<evidence type="ECO:0000256" key="1">
    <source>
        <dbReference type="SAM" id="MobiDB-lite"/>
    </source>
</evidence>
<dbReference type="InterPro" id="IPR015943">
    <property type="entry name" value="WD40/YVTN_repeat-like_dom_sf"/>
</dbReference>
<feature type="region of interest" description="Disordered" evidence="1">
    <location>
        <begin position="75"/>
        <end position="113"/>
    </location>
</feature>
<protein>
    <submittedName>
        <fullName evidence="2">Uncharacterized protein</fullName>
    </submittedName>
</protein>
<reference evidence="2" key="2">
    <citation type="submission" date="2018-07" db="EMBL/GenBank/DDBJ databases">
        <authorList>
            <person name="Mckenzie S.K."/>
            <person name="Kronauer D.J.C."/>
        </authorList>
    </citation>
    <scope>NUCLEOTIDE SEQUENCE</scope>
    <source>
        <strain evidence="2">Clonal line C1</strain>
    </source>
</reference>
<evidence type="ECO:0000313" key="2">
    <source>
        <dbReference type="EMBL" id="RLU27458.1"/>
    </source>
</evidence>
<reference evidence="2" key="1">
    <citation type="journal article" date="2018" name="Genome Res.">
        <title>The genomic architecture and molecular evolution of ant odorant receptors.</title>
        <authorList>
            <person name="McKenzie S.K."/>
            <person name="Kronauer D.J.C."/>
        </authorList>
    </citation>
    <scope>NUCLEOTIDE SEQUENCE [LARGE SCALE GENOMIC DNA]</scope>
    <source>
        <strain evidence="2">Clonal line C1</strain>
    </source>
</reference>
<proteinExistence type="predicted"/>
<dbReference type="EMBL" id="QOIP01000001">
    <property type="protein sequence ID" value="RLU27458.1"/>
    <property type="molecule type" value="Genomic_DNA"/>
</dbReference>
<gene>
    <name evidence="2" type="ORF">DMN91_001262</name>
</gene>
<feature type="compositionally biased region" description="Basic and acidic residues" evidence="1">
    <location>
        <begin position="75"/>
        <end position="92"/>
    </location>
</feature>
<organism evidence="2">
    <name type="scientific">Ooceraea biroi</name>
    <name type="common">Clonal raider ant</name>
    <name type="synonym">Cerapachys biroi</name>
    <dbReference type="NCBI Taxonomy" id="2015173"/>
    <lineage>
        <taxon>Eukaryota</taxon>
        <taxon>Metazoa</taxon>
        <taxon>Ecdysozoa</taxon>
        <taxon>Arthropoda</taxon>
        <taxon>Hexapoda</taxon>
        <taxon>Insecta</taxon>
        <taxon>Pterygota</taxon>
        <taxon>Neoptera</taxon>
        <taxon>Endopterygota</taxon>
        <taxon>Hymenoptera</taxon>
        <taxon>Apocrita</taxon>
        <taxon>Aculeata</taxon>
        <taxon>Formicoidea</taxon>
        <taxon>Formicidae</taxon>
        <taxon>Dorylinae</taxon>
        <taxon>Ooceraea</taxon>
    </lineage>
</organism>
<accession>A0A3L8E761</accession>
<dbReference type="OrthoDB" id="9988752at2759"/>
<sequence length="205" mass="22783">MSMSNTAEFIQSDITSETSNVGACKLHSVELVGRSYDIIIVLHAAPIVSPQIQPIQLNIARAIPYLQCPARLPDAEQGKRDKGARGPREQKLDTSTGTPGLWGWPSPGSLNPQERPEIELSAIRRGFDLGYRVGGKFQEHVREFSCGMLYYRTLYLDSKRDALYVGAMDKIFRLNLSNISHSNCEVSPSEAFVWHRNVPDLLPAG</sequence>
<dbReference type="Proteomes" id="UP000279307">
    <property type="component" value="Chromosome 1"/>
</dbReference>
<dbReference type="SUPFAM" id="SSF101912">
    <property type="entry name" value="Sema domain"/>
    <property type="match status" value="1"/>
</dbReference>